<evidence type="ECO:0000313" key="2">
    <source>
        <dbReference type="EMBL" id="KKL99392.1"/>
    </source>
</evidence>
<comment type="caution">
    <text evidence="2">The sequence shown here is derived from an EMBL/GenBank/DDBJ whole genome shotgun (WGS) entry which is preliminary data.</text>
</comment>
<protein>
    <recommendedName>
        <fullName evidence="1">DUF7695 domain-containing protein</fullName>
    </recommendedName>
</protein>
<feature type="domain" description="DUF7695" evidence="1">
    <location>
        <begin position="37"/>
        <end position="93"/>
    </location>
</feature>
<name>A0A0F9JKA3_9ZZZZ</name>
<accession>A0A0F9JKA3</accession>
<dbReference type="Pfam" id="PF24749">
    <property type="entry name" value="DUF7695"/>
    <property type="match status" value="1"/>
</dbReference>
<dbReference type="AlphaFoldDB" id="A0A0F9JKA3"/>
<dbReference type="InterPro" id="IPR056112">
    <property type="entry name" value="DUF7695"/>
</dbReference>
<proteinExistence type="predicted"/>
<dbReference type="EMBL" id="LAZR01017688">
    <property type="protein sequence ID" value="KKL99392.1"/>
    <property type="molecule type" value="Genomic_DNA"/>
</dbReference>
<reference evidence="2" key="1">
    <citation type="journal article" date="2015" name="Nature">
        <title>Complex archaea that bridge the gap between prokaryotes and eukaryotes.</title>
        <authorList>
            <person name="Spang A."/>
            <person name="Saw J.H."/>
            <person name="Jorgensen S.L."/>
            <person name="Zaremba-Niedzwiedzka K."/>
            <person name="Martijn J."/>
            <person name="Lind A.E."/>
            <person name="van Eijk R."/>
            <person name="Schleper C."/>
            <person name="Guy L."/>
            <person name="Ettema T.J."/>
        </authorList>
    </citation>
    <scope>NUCLEOTIDE SEQUENCE</scope>
</reference>
<organism evidence="2">
    <name type="scientific">marine sediment metagenome</name>
    <dbReference type="NCBI Taxonomy" id="412755"/>
    <lineage>
        <taxon>unclassified sequences</taxon>
        <taxon>metagenomes</taxon>
        <taxon>ecological metagenomes</taxon>
    </lineage>
</organism>
<evidence type="ECO:0000259" key="1">
    <source>
        <dbReference type="Pfam" id="PF24749"/>
    </source>
</evidence>
<gene>
    <name evidence="2" type="ORF">LCGC14_1814870</name>
</gene>
<sequence length="100" mass="11803">MGKNMYCKSQKANSKDWNANYEGIFPKKKEEAVRPLKIKENKIKCLSCNTILTSYFRHDFKWCKCESVFVDGGKRYLRRGGKGRDNYEELSTYVKETKED</sequence>